<feature type="transmembrane region" description="Helical" evidence="7">
    <location>
        <begin position="60"/>
        <end position="80"/>
    </location>
</feature>
<dbReference type="RefSeq" id="WP_138196046.1">
    <property type="nucleotide sequence ID" value="NZ_VCIW01000015.1"/>
</dbReference>
<feature type="domain" description="YetF-like N-terminal transmembrane" evidence="9">
    <location>
        <begin position="7"/>
        <end position="78"/>
    </location>
</feature>
<protein>
    <submittedName>
        <fullName evidence="10">DUF421 domain-containing protein</fullName>
    </submittedName>
</protein>
<keyword evidence="11" id="KW-1185">Reference proteome</keyword>
<keyword evidence="4 7" id="KW-0812">Transmembrane</keyword>
<evidence type="ECO:0000313" key="10">
    <source>
        <dbReference type="EMBL" id="TLS50336.1"/>
    </source>
</evidence>
<keyword evidence="6 7" id="KW-0472">Membrane</keyword>
<dbReference type="InterPro" id="IPR048454">
    <property type="entry name" value="YetF_N"/>
</dbReference>
<feature type="transmembrane region" description="Helical" evidence="7">
    <location>
        <begin position="6"/>
        <end position="22"/>
    </location>
</feature>
<organism evidence="10 11">
    <name type="scientific">Paenibacillus antri</name>
    <dbReference type="NCBI Taxonomy" id="2582848"/>
    <lineage>
        <taxon>Bacteria</taxon>
        <taxon>Bacillati</taxon>
        <taxon>Bacillota</taxon>
        <taxon>Bacilli</taxon>
        <taxon>Bacillales</taxon>
        <taxon>Paenibacillaceae</taxon>
        <taxon>Paenibacillus</taxon>
    </lineage>
</organism>
<dbReference type="InterPro" id="IPR007353">
    <property type="entry name" value="DUF421"/>
</dbReference>
<keyword evidence="5 7" id="KW-1133">Transmembrane helix</keyword>
<dbReference type="Pfam" id="PF04239">
    <property type="entry name" value="DUF421"/>
    <property type="match status" value="1"/>
</dbReference>
<dbReference type="AlphaFoldDB" id="A0A5R9G7I0"/>
<dbReference type="Proteomes" id="UP000309676">
    <property type="component" value="Unassembled WGS sequence"/>
</dbReference>
<gene>
    <name evidence="10" type="ORF">FE782_20115</name>
</gene>
<keyword evidence="3" id="KW-1003">Cell membrane</keyword>
<dbReference type="GO" id="GO:0005886">
    <property type="term" value="C:plasma membrane"/>
    <property type="evidence" value="ECO:0007669"/>
    <property type="project" value="UniProtKB-SubCell"/>
</dbReference>
<comment type="subcellular location">
    <subcellularLocation>
        <location evidence="1">Cell membrane</location>
        <topology evidence="1">Multi-pass membrane protein</topology>
    </subcellularLocation>
</comment>
<dbReference type="OrthoDB" id="9778331at2"/>
<evidence type="ECO:0000259" key="9">
    <source>
        <dbReference type="Pfam" id="PF20730"/>
    </source>
</evidence>
<dbReference type="InterPro" id="IPR023090">
    <property type="entry name" value="UPF0702_alpha/beta_dom_sf"/>
</dbReference>
<evidence type="ECO:0000313" key="11">
    <source>
        <dbReference type="Proteomes" id="UP000309676"/>
    </source>
</evidence>
<comment type="caution">
    <text evidence="10">The sequence shown here is derived from an EMBL/GenBank/DDBJ whole genome shotgun (WGS) entry which is preliminary data.</text>
</comment>
<reference evidence="10 11" key="1">
    <citation type="submission" date="2019-05" db="EMBL/GenBank/DDBJ databases">
        <authorList>
            <person name="Narsing Rao M.P."/>
            <person name="Li W.J."/>
        </authorList>
    </citation>
    <scope>NUCLEOTIDE SEQUENCE [LARGE SCALE GENOMIC DNA]</scope>
    <source>
        <strain evidence="10 11">SYSU_K30003</strain>
    </source>
</reference>
<comment type="similarity">
    <text evidence="2">Belongs to the UPF0702 family.</text>
</comment>
<evidence type="ECO:0000256" key="2">
    <source>
        <dbReference type="ARBA" id="ARBA00006448"/>
    </source>
</evidence>
<dbReference type="PANTHER" id="PTHR34582">
    <property type="entry name" value="UPF0702 TRANSMEMBRANE PROTEIN YCAP"/>
    <property type="match status" value="1"/>
</dbReference>
<evidence type="ECO:0000256" key="7">
    <source>
        <dbReference type="SAM" id="Phobius"/>
    </source>
</evidence>
<sequence length="232" mass="26525">MFKEYGLIALELVIGFAALFLYTKILGKAHFSKLTPFDFVSALTLGELLGNAIYDDRIHTGHVLFATTLWGLLIWTIVWMTQKWNRIRKPLEGEPTIIIRKGNLDFDAMKRCKLDLNELQTMLRQQQFFSMEWVEYAILETNGALSVMPKPKYGTPDRSDFGLPIRSSVLPVSLILDGELIRDNLKEAGVDEAWLKEQLKKQGIGKYVDVFYAEWNESDSLYVALYPKQGPA</sequence>
<evidence type="ECO:0000256" key="1">
    <source>
        <dbReference type="ARBA" id="ARBA00004651"/>
    </source>
</evidence>
<evidence type="ECO:0000256" key="3">
    <source>
        <dbReference type="ARBA" id="ARBA00022475"/>
    </source>
</evidence>
<accession>A0A5R9G7I0</accession>
<feature type="domain" description="YetF C-terminal" evidence="8">
    <location>
        <begin position="82"/>
        <end position="216"/>
    </location>
</feature>
<evidence type="ECO:0000259" key="8">
    <source>
        <dbReference type="Pfam" id="PF04239"/>
    </source>
</evidence>
<dbReference type="Gene3D" id="3.30.240.20">
    <property type="entry name" value="bsu07140 like domains"/>
    <property type="match status" value="2"/>
</dbReference>
<proteinExistence type="inferred from homology"/>
<evidence type="ECO:0000256" key="5">
    <source>
        <dbReference type="ARBA" id="ARBA00022989"/>
    </source>
</evidence>
<dbReference type="EMBL" id="VCIW01000015">
    <property type="protein sequence ID" value="TLS50336.1"/>
    <property type="molecule type" value="Genomic_DNA"/>
</dbReference>
<dbReference type="Pfam" id="PF20730">
    <property type="entry name" value="YetF_N"/>
    <property type="match status" value="1"/>
</dbReference>
<evidence type="ECO:0000256" key="6">
    <source>
        <dbReference type="ARBA" id="ARBA00023136"/>
    </source>
</evidence>
<evidence type="ECO:0000256" key="4">
    <source>
        <dbReference type="ARBA" id="ARBA00022692"/>
    </source>
</evidence>
<name>A0A5R9G7I0_9BACL</name>
<dbReference type="PANTHER" id="PTHR34582:SF5">
    <property type="entry name" value="UPF0702 TRANSMEMBRANE PROTEIN YETF"/>
    <property type="match status" value="1"/>
</dbReference>